<protein>
    <submittedName>
        <fullName evidence="2">Uncharacterized protein</fullName>
    </submittedName>
</protein>
<accession>A0ABT1WXQ2</accession>
<reference evidence="2 3" key="1">
    <citation type="submission" date="2022-06" db="EMBL/GenBank/DDBJ databases">
        <title>Roseomonas CN29.</title>
        <authorList>
            <person name="Cheng Y."/>
            <person name="He X."/>
        </authorList>
    </citation>
    <scope>NUCLEOTIDE SEQUENCE [LARGE SCALE GENOMIC DNA]</scope>
    <source>
        <strain evidence="2 3">CN29</strain>
    </source>
</reference>
<sequence>MLQFAFRVAVVLTSIALGIVLALMIPDRLLYAERATSFDMVFNRLALAAELGFVLGFGAGVGAAGLLGRGTLDPVRRRNLTIGAAATVLAMLGATLLVTRLTD</sequence>
<dbReference type="RefSeq" id="WP_257714298.1">
    <property type="nucleotide sequence ID" value="NZ_JANJOU010000001.1"/>
</dbReference>
<organism evidence="2 3">
    <name type="scientific">Roseomonas populi</name>
    <dbReference type="NCBI Taxonomy" id="3121582"/>
    <lineage>
        <taxon>Bacteria</taxon>
        <taxon>Pseudomonadati</taxon>
        <taxon>Pseudomonadota</taxon>
        <taxon>Alphaproteobacteria</taxon>
        <taxon>Acetobacterales</taxon>
        <taxon>Roseomonadaceae</taxon>
        <taxon>Roseomonas</taxon>
    </lineage>
</organism>
<evidence type="ECO:0000256" key="1">
    <source>
        <dbReference type="SAM" id="Phobius"/>
    </source>
</evidence>
<evidence type="ECO:0000313" key="3">
    <source>
        <dbReference type="Proteomes" id="UP001524642"/>
    </source>
</evidence>
<dbReference type="Proteomes" id="UP001524642">
    <property type="component" value="Unassembled WGS sequence"/>
</dbReference>
<dbReference type="EMBL" id="JANJOU010000001">
    <property type="protein sequence ID" value="MCR0980616.1"/>
    <property type="molecule type" value="Genomic_DNA"/>
</dbReference>
<keyword evidence="1" id="KW-0472">Membrane</keyword>
<feature type="transmembrane region" description="Helical" evidence="1">
    <location>
        <begin position="80"/>
        <end position="99"/>
    </location>
</feature>
<keyword evidence="1" id="KW-0812">Transmembrane</keyword>
<keyword evidence="3" id="KW-1185">Reference proteome</keyword>
<keyword evidence="1" id="KW-1133">Transmembrane helix</keyword>
<feature type="transmembrane region" description="Helical" evidence="1">
    <location>
        <begin position="6"/>
        <end position="25"/>
    </location>
</feature>
<name>A0ABT1WXQ2_9PROT</name>
<feature type="transmembrane region" description="Helical" evidence="1">
    <location>
        <begin position="45"/>
        <end position="68"/>
    </location>
</feature>
<evidence type="ECO:0000313" key="2">
    <source>
        <dbReference type="EMBL" id="MCR0980616.1"/>
    </source>
</evidence>
<proteinExistence type="predicted"/>
<comment type="caution">
    <text evidence="2">The sequence shown here is derived from an EMBL/GenBank/DDBJ whole genome shotgun (WGS) entry which is preliminary data.</text>
</comment>
<gene>
    <name evidence="2" type="ORF">NRP21_00965</name>
</gene>